<dbReference type="PANTHER" id="PTHR21010:SF3">
    <property type="entry name" value="DAXX"/>
    <property type="match status" value="1"/>
</dbReference>
<dbReference type="KEGG" id="lgi:LOTGIDRAFT_229008"/>
<evidence type="ECO:0000313" key="2">
    <source>
        <dbReference type="EMBL" id="ESO89081.1"/>
    </source>
</evidence>
<organism evidence="2 3">
    <name type="scientific">Lottia gigantea</name>
    <name type="common">Giant owl limpet</name>
    <dbReference type="NCBI Taxonomy" id="225164"/>
    <lineage>
        <taxon>Eukaryota</taxon>
        <taxon>Metazoa</taxon>
        <taxon>Spiralia</taxon>
        <taxon>Lophotrochozoa</taxon>
        <taxon>Mollusca</taxon>
        <taxon>Gastropoda</taxon>
        <taxon>Patellogastropoda</taxon>
        <taxon>Lottioidea</taxon>
        <taxon>Lottiidae</taxon>
        <taxon>Lottia</taxon>
    </lineage>
</organism>
<keyword evidence="3" id="KW-1185">Reference proteome</keyword>
<dbReference type="Proteomes" id="UP000030746">
    <property type="component" value="Unassembled WGS sequence"/>
</dbReference>
<proteinExistence type="predicted"/>
<dbReference type="OrthoDB" id="10052054at2759"/>
<dbReference type="PANTHER" id="PTHR21010">
    <property type="entry name" value="AGAP001581-PA"/>
    <property type="match status" value="1"/>
</dbReference>
<name>V4A728_LOTGI</name>
<feature type="compositionally biased region" description="Polar residues" evidence="1">
    <location>
        <begin position="30"/>
        <end position="57"/>
    </location>
</feature>
<dbReference type="OMA" id="TEPFVKR"/>
<dbReference type="HOGENOM" id="CLU_105576_0_0_1"/>
<feature type="region of interest" description="Disordered" evidence="1">
    <location>
        <begin position="30"/>
        <end position="65"/>
    </location>
</feature>
<evidence type="ECO:0000256" key="1">
    <source>
        <dbReference type="SAM" id="MobiDB-lite"/>
    </source>
</evidence>
<dbReference type="EMBL" id="KB202619">
    <property type="protein sequence ID" value="ESO89081.1"/>
    <property type="molecule type" value="Genomic_DNA"/>
</dbReference>
<gene>
    <name evidence="2" type="ORF">LOTGIDRAFT_229008</name>
</gene>
<dbReference type="AlphaFoldDB" id="V4A728"/>
<dbReference type="GeneID" id="20247868"/>
<sequence>MTIARASSLGMDLFSYISHIRACVLEKFGSTQNEGNDQDSTPTTGNNKELDNSFASTSERDEIRREHEQLSNDLESVQRNYKKLRQVVDQLEREYEESKEFDPVRRYEKLKNMVKRTILHFKLDPDQQGSASQSQGIVGLMQGCKQYAQHLESTKRREERCSRLSREDIIIANSKMGDQIKECNRKCSIIRGLVENLERGYESSKRYVVLQRYRMLKTMIKTVIHDKWI</sequence>
<accession>V4A728</accession>
<dbReference type="RefSeq" id="XP_009060124.1">
    <property type="nucleotide sequence ID" value="XM_009061876.1"/>
</dbReference>
<reference evidence="2 3" key="1">
    <citation type="journal article" date="2013" name="Nature">
        <title>Insights into bilaterian evolution from three spiralian genomes.</title>
        <authorList>
            <person name="Simakov O."/>
            <person name="Marletaz F."/>
            <person name="Cho S.J."/>
            <person name="Edsinger-Gonzales E."/>
            <person name="Havlak P."/>
            <person name="Hellsten U."/>
            <person name="Kuo D.H."/>
            <person name="Larsson T."/>
            <person name="Lv J."/>
            <person name="Arendt D."/>
            <person name="Savage R."/>
            <person name="Osoegawa K."/>
            <person name="de Jong P."/>
            <person name="Grimwood J."/>
            <person name="Chapman J.A."/>
            <person name="Shapiro H."/>
            <person name="Aerts A."/>
            <person name="Otillar R.P."/>
            <person name="Terry A.Y."/>
            <person name="Boore J.L."/>
            <person name="Grigoriev I.V."/>
            <person name="Lindberg D.R."/>
            <person name="Seaver E.C."/>
            <person name="Weisblat D.A."/>
            <person name="Putnam N.H."/>
            <person name="Rokhsar D.S."/>
        </authorList>
    </citation>
    <scope>NUCLEOTIDE SEQUENCE [LARGE SCALE GENOMIC DNA]</scope>
</reference>
<evidence type="ECO:0000313" key="3">
    <source>
        <dbReference type="Proteomes" id="UP000030746"/>
    </source>
</evidence>
<protein>
    <submittedName>
        <fullName evidence="2">Uncharacterized protein</fullName>
    </submittedName>
</protein>
<dbReference type="CTD" id="20247868"/>